<proteinExistence type="predicted"/>
<dbReference type="AlphaFoldDB" id="A0A914PLU8"/>
<reference evidence="2" key="1">
    <citation type="submission" date="2022-11" db="UniProtKB">
        <authorList>
            <consortium name="WormBaseParasite"/>
        </authorList>
    </citation>
    <scope>IDENTIFICATION</scope>
</reference>
<evidence type="ECO:0000313" key="2">
    <source>
        <dbReference type="WBParaSite" id="PDA_v2.g19461.t1"/>
    </source>
</evidence>
<name>A0A914PLU8_9BILA</name>
<dbReference type="Proteomes" id="UP000887578">
    <property type="component" value="Unplaced"/>
</dbReference>
<keyword evidence="1" id="KW-1185">Reference proteome</keyword>
<sequence length="292" mass="34332">MSQNQEFIFPLNVWDKIITNLTGSSWINLQRTCKFFYFKSNIICVKNLEIVPNDGKIEERNKKPMMKNLQLTSDNKSGIKFFVYDKLHIRTQRPISSIFSRIMKCNLEELIIEYNNLTWNEYLFLVDGERIKKLSLEGVNIKHSNGDSVLLEDIMSQIPEANDIYIFPCYATNETFSKMCLLPRKVKINYLWLMDFDRNFKAFEVFDYCKVVLNQESSFAISFAAGIADGRNIHDFRMEFMEAAKRNEWKCKKPFVSAVLNFIVEKIHKTYPPNVPAMIPMTINRMILSNYK</sequence>
<dbReference type="WBParaSite" id="PDA_v2.g19461.t1">
    <property type="protein sequence ID" value="PDA_v2.g19461.t1"/>
    <property type="gene ID" value="PDA_v2.g19461"/>
</dbReference>
<evidence type="ECO:0000313" key="1">
    <source>
        <dbReference type="Proteomes" id="UP000887578"/>
    </source>
</evidence>
<protein>
    <submittedName>
        <fullName evidence="2">F-box domain-containing protein</fullName>
    </submittedName>
</protein>
<accession>A0A914PLU8</accession>
<organism evidence="1 2">
    <name type="scientific">Panagrolaimus davidi</name>
    <dbReference type="NCBI Taxonomy" id="227884"/>
    <lineage>
        <taxon>Eukaryota</taxon>
        <taxon>Metazoa</taxon>
        <taxon>Ecdysozoa</taxon>
        <taxon>Nematoda</taxon>
        <taxon>Chromadorea</taxon>
        <taxon>Rhabditida</taxon>
        <taxon>Tylenchina</taxon>
        <taxon>Panagrolaimomorpha</taxon>
        <taxon>Panagrolaimoidea</taxon>
        <taxon>Panagrolaimidae</taxon>
        <taxon>Panagrolaimus</taxon>
    </lineage>
</organism>